<reference evidence="1" key="1">
    <citation type="journal article" date="2022" name="Int. J. Mol. Sci.">
        <title>Draft Genome of Tanacetum Coccineum: Genomic Comparison of Closely Related Tanacetum-Family Plants.</title>
        <authorList>
            <person name="Yamashiro T."/>
            <person name="Shiraishi A."/>
            <person name="Nakayama K."/>
            <person name="Satake H."/>
        </authorList>
    </citation>
    <scope>NUCLEOTIDE SEQUENCE</scope>
</reference>
<dbReference type="EMBL" id="BQNB010008563">
    <property type="protein sequence ID" value="GJS51119.1"/>
    <property type="molecule type" value="Genomic_DNA"/>
</dbReference>
<evidence type="ECO:0000313" key="1">
    <source>
        <dbReference type="EMBL" id="GJS51119.1"/>
    </source>
</evidence>
<keyword evidence="2" id="KW-1185">Reference proteome</keyword>
<evidence type="ECO:0000313" key="2">
    <source>
        <dbReference type="Proteomes" id="UP001151760"/>
    </source>
</evidence>
<protein>
    <submittedName>
        <fullName evidence="1">Uncharacterized protein</fullName>
    </submittedName>
</protein>
<reference evidence="1" key="2">
    <citation type="submission" date="2022-01" db="EMBL/GenBank/DDBJ databases">
        <authorList>
            <person name="Yamashiro T."/>
            <person name="Shiraishi A."/>
            <person name="Satake H."/>
            <person name="Nakayama K."/>
        </authorList>
    </citation>
    <scope>NUCLEOTIDE SEQUENCE</scope>
</reference>
<dbReference type="Proteomes" id="UP001151760">
    <property type="component" value="Unassembled WGS sequence"/>
</dbReference>
<name>A0ABQ4WE75_9ASTR</name>
<organism evidence="1 2">
    <name type="scientific">Tanacetum coccineum</name>
    <dbReference type="NCBI Taxonomy" id="301880"/>
    <lineage>
        <taxon>Eukaryota</taxon>
        <taxon>Viridiplantae</taxon>
        <taxon>Streptophyta</taxon>
        <taxon>Embryophyta</taxon>
        <taxon>Tracheophyta</taxon>
        <taxon>Spermatophyta</taxon>
        <taxon>Magnoliopsida</taxon>
        <taxon>eudicotyledons</taxon>
        <taxon>Gunneridae</taxon>
        <taxon>Pentapetalae</taxon>
        <taxon>asterids</taxon>
        <taxon>campanulids</taxon>
        <taxon>Asterales</taxon>
        <taxon>Asteraceae</taxon>
        <taxon>Asteroideae</taxon>
        <taxon>Anthemideae</taxon>
        <taxon>Anthemidinae</taxon>
        <taxon>Tanacetum</taxon>
    </lineage>
</organism>
<accession>A0ABQ4WE75</accession>
<gene>
    <name evidence="1" type="ORF">Tco_0624481</name>
</gene>
<sequence>MVLKNLLVTDPKRSELETAKDHKTYPLSAEMCKVMLDKKLQEAIPMRIAQNVKNDGKESCIRDDSESCAELEV</sequence>
<comment type="caution">
    <text evidence="1">The sequence shown here is derived from an EMBL/GenBank/DDBJ whole genome shotgun (WGS) entry which is preliminary data.</text>
</comment>
<proteinExistence type="predicted"/>